<sequence>MTFTLYILRCADGSLYTGIATDIEKRLAVHRAGKGSKYVRARLPVAVVYTETCTNRSEATKREIEIKRLSRSEKLELCRTK</sequence>
<evidence type="ECO:0000313" key="4">
    <source>
        <dbReference type="Proteomes" id="UP000230154"/>
    </source>
</evidence>
<gene>
    <name evidence="3" type="ORF">COU35_01565</name>
</gene>
<dbReference type="InterPro" id="IPR035901">
    <property type="entry name" value="GIY-YIG_endonuc_sf"/>
</dbReference>
<dbReference type="InterPro" id="IPR000305">
    <property type="entry name" value="GIY-YIG_endonuc"/>
</dbReference>
<organism evidence="3 4">
    <name type="scientific">Candidatus Magasanikbacteria bacterium CG10_big_fil_rev_8_21_14_0_10_47_10</name>
    <dbReference type="NCBI Taxonomy" id="1974652"/>
    <lineage>
        <taxon>Bacteria</taxon>
        <taxon>Candidatus Magasanikiibacteriota</taxon>
    </lineage>
</organism>
<keyword evidence="3" id="KW-0378">Hydrolase</keyword>
<dbReference type="AlphaFoldDB" id="A0A2H0TT79"/>
<dbReference type="Gene3D" id="3.40.1440.10">
    <property type="entry name" value="GIY-YIG endonuclease"/>
    <property type="match status" value="1"/>
</dbReference>
<dbReference type="EMBL" id="PFCB01000015">
    <property type="protein sequence ID" value="PIR74617.1"/>
    <property type="molecule type" value="Genomic_DNA"/>
</dbReference>
<dbReference type="PANTHER" id="PTHR34477:SF1">
    <property type="entry name" value="UPF0213 PROTEIN YHBQ"/>
    <property type="match status" value="1"/>
</dbReference>
<keyword evidence="3" id="KW-0540">Nuclease</keyword>
<feature type="domain" description="GIY-YIG" evidence="2">
    <location>
        <begin position="1"/>
        <end position="76"/>
    </location>
</feature>
<dbReference type="InterPro" id="IPR050190">
    <property type="entry name" value="UPF0213_domain"/>
</dbReference>
<dbReference type="SUPFAM" id="SSF82771">
    <property type="entry name" value="GIY-YIG endonuclease"/>
    <property type="match status" value="1"/>
</dbReference>
<dbReference type="PANTHER" id="PTHR34477">
    <property type="entry name" value="UPF0213 PROTEIN YHBQ"/>
    <property type="match status" value="1"/>
</dbReference>
<comment type="similarity">
    <text evidence="1">Belongs to the UPF0213 family.</text>
</comment>
<accession>A0A2H0TT79</accession>
<comment type="caution">
    <text evidence="3">The sequence shown here is derived from an EMBL/GenBank/DDBJ whole genome shotgun (WGS) entry which is preliminary data.</text>
</comment>
<evidence type="ECO:0000313" key="3">
    <source>
        <dbReference type="EMBL" id="PIR74617.1"/>
    </source>
</evidence>
<dbReference type="Proteomes" id="UP000230154">
    <property type="component" value="Unassembled WGS sequence"/>
</dbReference>
<dbReference type="CDD" id="cd10456">
    <property type="entry name" value="GIY-YIG_UPF0213"/>
    <property type="match status" value="1"/>
</dbReference>
<evidence type="ECO:0000259" key="2">
    <source>
        <dbReference type="PROSITE" id="PS50164"/>
    </source>
</evidence>
<protein>
    <submittedName>
        <fullName evidence="3">Endonuclease</fullName>
    </submittedName>
</protein>
<evidence type="ECO:0000256" key="1">
    <source>
        <dbReference type="ARBA" id="ARBA00007435"/>
    </source>
</evidence>
<reference evidence="4" key="1">
    <citation type="submission" date="2017-09" db="EMBL/GenBank/DDBJ databases">
        <title>Depth-based differentiation of microbial function through sediment-hosted aquifers and enrichment of novel symbionts in the deep terrestrial subsurface.</title>
        <authorList>
            <person name="Probst A.J."/>
            <person name="Ladd B."/>
            <person name="Jarett J.K."/>
            <person name="Geller-Mcgrath D.E."/>
            <person name="Sieber C.M.K."/>
            <person name="Emerson J.B."/>
            <person name="Anantharaman K."/>
            <person name="Thomas B.C."/>
            <person name="Malmstrom R."/>
            <person name="Stieglmeier M."/>
            <person name="Klingl A."/>
            <person name="Woyke T."/>
            <person name="Ryan C.M."/>
            <person name="Banfield J.F."/>
        </authorList>
    </citation>
    <scope>NUCLEOTIDE SEQUENCE [LARGE SCALE GENOMIC DNA]</scope>
</reference>
<keyword evidence="3" id="KW-0255">Endonuclease</keyword>
<proteinExistence type="inferred from homology"/>
<dbReference type="PROSITE" id="PS50164">
    <property type="entry name" value="GIY_YIG"/>
    <property type="match status" value="1"/>
</dbReference>
<dbReference type="GO" id="GO:0004519">
    <property type="term" value="F:endonuclease activity"/>
    <property type="evidence" value="ECO:0007669"/>
    <property type="project" value="UniProtKB-KW"/>
</dbReference>
<name>A0A2H0TT79_9BACT</name>
<dbReference type="Pfam" id="PF01541">
    <property type="entry name" value="GIY-YIG"/>
    <property type="match status" value="1"/>
</dbReference>